<gene>
    <name evidence="5" type="ORF">A4D02_14830</name>
</gene>
<dbReference type="Proteomes" id="UP000192277">
    <property type="component" value="Unassembled WGS sequence"/>
</dbReference>
<dbReference type="SUPFAM" id="SSF46689">
    <property type="entry name" value="Homeodomain-like"/>
    <property type="match status" value="1"/>
</dbReference>
<dbReference type="Pfam" id="PF12833">
    <property type="entry name" value="HTH_18"/>
    <property type="match status" value="1"/>
</dbReference>
<evidence type="ECO:0000256" key="1">
    <source>
        <dbReference type="ARBA" id="ARBA00023015"/>
    </source>
</evidence>
<dbReference type="InterPro" id="IPR018060">
    <property type="entry name" value="HTH_AraC"/>
</dbReference>
<dbReference type="RefSeq" id="WP_014217916.1">
    <property type="nucleotide sequence ID" value="NZ_LWBO01000077.1"/>
</dbReference>
<accession>A0ABX3NMW1</accession>
<evidence type="ECO:0000259" key="4">
    <source>
        <dbReference type="PROSITE" id="PS01124"/>
    </source>
</evidence>
<keyword evidence="6" id="KW-1185">Reference proteome</keyword>
<evidence type="ECO:0000313" key="6">
    <source>
        <dbReference type="Proteomes" id="UP000192277"/>
    </source>
</evidence>
<dbReference type="PANTHER" id="PTHR43280">
    <property type="entry name" value="ARAC-FAMILY TRANSCRIPTIONAL REGULATOR"/>
    <property type="match status" value="1"/>
</dbReference>
<dbReference type="InterPro" id="IPR009057">
    <property type="entry name" value="Homeodomain-like_sf"/>
</dbReference>
<evidence type="ECO:0000256" key="2">
    <source>
        <dbReference type="ARBA" id="ARBA00023125"/>
    </source>
</evidence>
<keyword evidence="3" id="KW-0804">Transcription</keyword>
<evidence type="ECO:0000256" key="3">
    <source>
        <dbReference type="ARBA" id="ARBA00023163"/>
    </source>
</evidence>
<dbReference type="Gene3D" id="1.10.10.60">
    <property type="entry name" value="Homeodomain-like"/>
    <property type="match status" value="1"/>
</dbReference>
<organism evidence="5 6">
    <name type="scientific">Niastella koreensis</name>
    <dbReference type="NCBI Taxonomy" id="354356"/>
    <lineage>
        <taxon>Bacteria</taxon>
        <taxon>Pseudomonadati</taxon>
        <taxon>Bacteroidota</taxon>
        <taxon>Chitinophagia</taxon>
        <taxon>Chitinophagales</taxon>
        <taxon>Chitinophagaceae</taxon>
        <taxon>Niastella</taxon>
    </lineage>
</organism>
<evidence type="ECO:0000313" key="5">
    <source>
        <dbReference type="EMBL" id="OQP40200.1"/>
    </source>
</evidence>
<dbReference type="SMART" id="SM00342">
    <property type="entry name" value="HTH_ARAC"/>
    <property type="match status" value="1"/>
</dbReference>
<proteinExistence type="predicted"/>
<reference evidence="5 6" key="1">
    <citation type="submission" date="2016-04" db="EMBL/GenBank/DDBJ databases">
        <authorList>
            <person name="Chen L."/>
            <person name="Zhuang W."/>
            <person name="Wang G."/>
        </authorList>
    </citation>
    <scope>NUCLEOTIDE SEQUENCE [LARGE SCALE GENOMIC DNA]</scope>
    <source>
        <strain evidence="6">GR20</strain>
    </source>
</reference>
<feature type="domain" description="HTH araC/xylS-type" evidence="4">
    <location>
        <begin position="213"/>
        <end position="311"/>
    </location>
</feature>
<dbReference type="PANTHER" id="PTHR43280:SF32">
    <property type="entry name" value="TRANSCRIPTIONAL REGULATORY PROTEIN"/>
    <property type="match status" value="1"/>
</dbReference>
<name>A0ABX3NMW1_9BACT</name>
<keyword evidence="1" id="KW-0805">Transcription regulation</keyword>
<dbReference type="EMBL" id="LWBO01000077">
    <property type="protein sequence ID" value="OQP40200.1"/>
    <property type="molecule type" value="Genomic_DNA"/>
</dbReference>
<dbReference type="PROSITE" id="PS01124">
    <property type="entry name" value="HTH_ARAC_FAMILY_2"/>
    <property type="match status" value="1"/>
</dbReference>
<protein>
    <submittedName>
        <fullName evidence="5">AraC family transcriptional regulator</fullName>
    </submittedName>
</protein>
<comment type="caution">
    <text evidence="5">The sequence shown here is derived from an EMBL/GenBank/DDBJ whole genome shotgun (WGS) entry which is preliminary data.</text>
</comment>
<sequence>MGKKATSASPAIPQYVLKGFRHLHRQEDDISNFGYNNLESIHPIEGFELYSSRGLKPSLGPLKSAFYRISITITGHVDMQLGLEHFKHQPRTMSFTWPNQVFSKNNISADAFGYYILFNEDFLNDLVPAASIPKEFPFFDYTGRPLFQLDADEIDRVQQFVLKMNEELKKSRPGKQKAIGMYLYLLLLEAKRSYERQQLHVPDNTADTIYLVSHFHKLVSRHFLLKRKVTDYASLLTVSANHLNRTVKEVTGKTASESIADMLVQEAKAVLKYTEASVSEIAYQLNFSEPAAFNRFFKKMTGETPMLYRKNASGQYNA</sequence>
<keyword evidence="2" id="KW-0238">DNA-binding</keyword>